<accession>A0A087G2G3</accession>
<feature type="region of interest" description="Disordered" evidence="1">
    <location>
        <begin position="1"/>
        <end position="283"/>
    </location>
</feature>
<sequence length="327" mass="34553">MPTTRGGGSRGRGGVGRSGHGRGIAKTGVSKRPSVVNGDESGGASQNVSKAQRRVPTSVDGSHNLSKPQRKVPASGDGNHALSKAQGKLPASCGAALTLSKAPAKPYAADDGSLRLSPAQANPSASAASSQTLSKSFGKRIAGGEDVSTREQNQHHIGSPNGGGKSTDSQTSSINSNRNTPPSQRTPESQANVSGSRTRSIPLQYPPTANRSSSQRVASPTLPANPSPNLNLNLQPNHEDLQMEYDDDDEDEDEDEDEEDVEGDDQQVEPVPGAYKGVGDQEAEEEDYQQLLDNILALPGRQNLSLLSDVPTVRKSLWYFYTYCIIV</sequence>
<keyword evidence="3" id="KW-1185">Reference proteome</keyword>
<reference evidence="3" key="1">
    <citation type="journal article" date="2015" name="Nat. Plants">
        <title>Genome expansion of Arabis alpina linked with retrotransposition and reduced symmetric DNA methylation.</title>
        <authorList>
            <person name="Willing E.M."/>
            <person name="Rawat V."/>
            <person name="Mandakova T."/>
            <person name="Maumus F."/>
            <person name="James G.V."/>
            <person name="Nordstroem K.J."/>
            <person name="Becker C."/>
            <person name="Warthmann N."/>
            <person name="Chica C."/>
            <person name="Szarzynska B."/>
            <person name="Zytnicki M."/>
            <person name="Albani M.C."/>
            <person name="Kiefer C."/>
            <person name="Bergonzi S."/>
            <person name="Castaings L."/>
            <person name="Mateos J.L."/>
            <person name="Berns M.C."/>
            <person name="Bujdoso N."/>
            <person name="Piofczyk T."/>
            <person name="de Lorenzo L."/>
            <person name="Barrero-Sicilia C."/>
            <person name="Mateos I."/>
            <person name="Piednoel M."/>
            <person name="Hagmann J."/>
            <person name="Chen-Min-Tao R."/>
            <person name="Iglesias-Fernandez R."/>
            <person name="Schuster S.C."/>
            <person name="Alonso-Blanco C."/>
            <person name="Roudier F."/>
            <person name="Carbonero P."/>
            <person name="Paz-Ares J."/>
            <person name="Davis S.J."/>
            <person name="Pecinka A."/>
            <person name="Quesneville H."/>
            <person name="Colot V."/>
            <person name="Lysak M.A."/>
            <person name="Weigel D."/>
            <person name="Coupland G."/>
            <person name="Schneeberger K."/>
        </authorList>
    </citation>
    <scope>NUCLEOTIDE SEQUENCE [LARGE SCALE GENOMIC DNA]</scope>
    <source>
        <strain evidence="3">cv. Pajares</strain>
    </source>
</reference>
<dbReference type="EMBL" id="KL972572">
    <property type="protein sequence ID" value="KFK24065.1"/>
    <property type="molecule type" value="Genomic_DNA"/>
</dbReference>
<dbReference type="Gramene" id="KFK24065">
    <property type="protein sequence ID" value="KFK24065"/>
    <property type="gene ID" value="AALP_AAs75054U000200"/>
</dbReference>
<evidence type="ECO:0000313" key="2">
    <source>
        <dbReference type="EMBL" id="KFK24065.1"/>
    </source>
</evidence>
<gene>
    <name evidence="2" type="ORF">AALP_AAs75054U000200</name>
</gene>
<feature type="compositionally biased region" description="Gly residues" evidence="1">
    <location>
        <begin position="1"/>
        <end position="22"/>
    </location>
</feature>
<feature type="compositionally biased region" description="Low complexity" evidence="1">
    <location>
        <begin position="117"/>
        <end position="131"/>
    </location>
</feature>
<protein>
    <submittedName>
        <fullName evidence="2">Uncharacterized protein</fullName>
    </submittedName>
</protein>
<evidence type="ECO:0000313" key="3">
    <source>
        <dbReference type="Proteomes" id="UP000029120"/>
    </source>
</evidence>
<dbReference type="AlphaFoldDB" id="A0A087G2G3"/>
<evidence type="ECO:0000256" key="1">
    <source>
        <dbReference type="SAM" id="MobiDB-lite"/>
    </source>
</evidence>
<organism evidence="2 3">
    <name type="scientific">Arabis alpina</name>
    <name type="common">Alpine rock-cress</name>
    <dbReference type="NCBI Taxonomy" id="50452"/>
    <lineage>
        <taxon>Eukaryota</taxon>
        <taxon>Viridiplantae</taxon>
        <taxon>Streptophyta</taxon>
        <taxon>Embryophyta</taxon>
        <taxon>Tracheophyta</taxon>
        <taxon>Spermatophyta</taxon>
        <taxon>Magnoliopsida</taxon>
        <taxon>eudicotyledons</taxon>
        <taxon>Gunneridae</taxon>
        <taxon>Pentapetalae</taxon>
        <taxon>rosids</taxon>
        <taxon>malvids</taxon>
        <taxon>Brassicales</taxon>
        <taxon>Brassicaceae</taxon>
        <taxon>Arabideae</taxon>
        <taxon>Arabis</taxon>
    </lineage>
</organism>
<feature type="compositionally biased region" description="Polar residues" evidence="1">
    <location>
        <begin position="166"/>
        <end position="218"/>
    </location>
</feature>
<dbReference type="Proteomes" id="UP000029120">
    <property type="component" value="Unassembled WGS sequence"/>
</dbReference>
<name>A0A087G2G3_ARAAL</name>
<feature type="compositionally biased region" description="Low complexity" evidence="1">
    <location>
        <begin position="220"/>
        <end position="236"/>
    </location>
</feature>
<proteinExistence type="predicted"/>
<feature type="compositionally biased region" description="Acidic residues" evidence="1">
    <location>
        <begin position="242"/>
        <end position="267"/>
    </location>
</feature>